<keyword evidence="1" id="KW-0472">Membrane</keyword>
<sequence length="166" mass="17921">MKPDNIVLVAGGICTSLIAGLFYAFSIAVVPALRSLKATQHITIMQSINVKILNPLFLLSFMGPAILLPLATFLQRGKSQFGLLLAASIIYIVGVIGVTATKNVPLNDKLAKFEVNQLSESEAEQIRNDFQGPGSAWMRFHDMRTLAATTATALIFIACLSRDVAE</sequence>
<reference evidence="3" key="1">
    <citation type="submission" date="2018-12" db="EMBL/GenBank/DDBJ databases">
        <title>Tengunoibacter tsumagoiensis gen. nov., sp. nov., Dictyobacter kobayashii sp. nov., D. alpinus sp. nov., and D. joshuensis sp. nov. and description of Dictyobacteraceae fam. nov. within the order Ktedonobacterales isolated from Tengu-no-mugimeshi.</title>
        <authorList>
            <person name="Wang C.M."/>
            <person name="Zheng Y."/>
            <person name="Sakai Y."/>
            <person name="Toyoda A."/>
            <person name="Minakuchi Y."/>
            <person name="Abe K."/>
            <person name="Yokota A."/>
            <person name="Yabe S."/>
        </authorList>
    </citation>
    <scope>NUCLEOTIDE SEQUENCE [LARGE SCALE GENOMIC DNA]</scope>
    <source>
        <strain evidence="3">Uno16</strain>
    </source>
</reference>
<comment type="caution">
    <text evidence="2">The sequence shown here is derived from an EMBL/GenBank/DDBJ whole genome shotgun (WGS) entry which is preliminary data.</text>
</comment>
<protein>
    <submittedName>
        <fullName evidence="2">Membrane protein</fullName>
    </submittedName>
</protein>
<evidence type="ECO:0000313" key="3">
    <source>
        <dbReference type="Proteomes" id="UP000287171"/>
    </source>
</evidence>
<dbReference type="OrthoDB" id="772592at2"/>
<gene>
    <name evidence="2" type="ORF">KDA_19220</name>
</gene>
<dbReference type="Proteomes" id="UP000287171">
    <property type="component" value="Unassembled WGS sequence"/>
</dbReference>
<organism evidence="2 3">
    <name type="scientific">Dictyobacter alpinus</name>
    <dbReference type="NCBI Taxonomy" id="2014873"/>
    <lineage>
        <taxon>Bacteria</taxon>
        <taxon>Bacillati</taxon>
        <taxon>Chloroflexota</taxon>
        <taxon>Ktedonobacteria</taxon>
        <taxon>Ktedonobacterales</taxon>
        <taxon>Dictyobacteraceae</taxon>
        <taxon>Dictyobacter</taxon>
    </lineage>
</organism>
<dbReference type="InterPro" id="IPR013901">
    <property type="entry name" value="Anthrone_oxy"/>
</dbReference>
<feature type="transmembrane region" description="Helical" evidence="1">
    <location>
        <begin position="80"/>
        <end position="100"/>
    </location>
</feature>
<evidence type="ECO:0000313" key="2">
    <source>
        <dbReference type="EMBL" id="GCE26438.1"/>
    </source>
</evidence>
<dbReference type="RefSeq" id="WP_126626891.1">
    <property type="nucleotide sequence ID" value="NZ_BIFT01000001.1"/>
</dbReference>
<proteinExistence type="predicted"/>
<keyword evidence="1" id="KW-1133">Transmembrane helix</keyword>
<feature type="transmembrane region" description="Helical" evidence="1">
    <location>
        <begin position="145"/>
        <end position="165"/>
    </location>
</feature>
<dbReference type="EMBL" id="BIFT01000001">
    <property type="protein sequence ID" value="GCE26438.1"/>
    <property type="molecule type" value="Genomic_DNA"/>
</dbReference>
<dbReference type="Pfam" id="PF08592">
    <property type="entry name" value="Anthrone_oxy"/>
    <property type="match status" value="1"/>
</dbReference>
<keyword evidence="1" id="KW-0812">Transmembrane</keyword>
<dbReference type="AlphaFoldDB" id="A0A402B516"/>
<feature type="transmembrane region" description="Helical" evidence="1">
    <location>
        <begin position="6"/>
        <end position="31"/>
    </location>
</feature>
<keyword evidence="3" id="KW-1185">Reference proteome</keyword>
<name>A0A402B516_9CHLR</name>
<feature type="transmembrane region" description="Helical" evidence="1">
    <location>
        <begin position="52"/>
        <end position="74"/>
    </location>
</feature>
<accession>A0A402B516</accession>
<evidence type="ECO:0000256" key="1">
    <source>
        <dbReference type="SAM" id="Phobius"/>
    </source>
</evidence>